<reference evidence="2" key="1">
    <citation type="journal article" date="2014" name="Int. J. Syst. Evol. Microbiol.">
        <title>Complete genome of a new Firmicutes species belonging to the dominant human colonic microbiota ('Ruminococcus bicirculans') reveals two chromosomes and a selective capacity to utilize plant glucans.</title>
        <authorList>
            <consortium name="NISC Comparative Sequencing Program"/>
            <person name="Wegmann U."/>
            <person name="Louis P."/>
            <person name="Goesmann A."/>
            <person name="Henrissat B."/>
            <person name="Duncan S.H."/>
            <person name="Flint H.J."/>
        </authorList>
    </citation>
    <scope>NUCLEOTIDE SEQUENCE</scope>
    <source>
        <strain evidence="2">VKM B-1499</strain>
    </source>
</reference>
<dbReference type="EMBL" id="BSFD01000001">
    <property type="protein sequence ID" value="GLK47491.1"/>
    <property type="molecule type" value="Genomic_DNA"/>
</dbReference>
<evidence type="ECO:0000256" key="1">
    <source>
        <dbReference type="SAM" id="MobiDB-lite"/>
    </source>
</evidence>
<dbReference type="Proteomes" id="UP001143509">
    <property type="component" value="Unassembled WGS sequence"/>
</dbReference>
<name>A0ABQ5T558_9CAUL</name>
<proteinExistence type="predicted"/>
<evidence type="ECO:0000313" key="2">
    <source>
        <dbReference type="EMBL" id="GLK47491.1"/>
    </source>
</evidence>
<sequence length="63" mass="6678">MPALNGPPSFVIPGGGPLGPQTRNPAARESANLSRTRWSSIVRRIDFAFGAAGFRVSATLRPE</sequence>
<keyword evidence="3" id="KW-1185">Reference proteome</keyword>
<accession>A0ABQ5T558</accession>
<reference evidence="2" key="2">
    <citation type="submission" date="2023-01" db="EMBL/GenBank/DDBJ databases">
        <authorList>
            <person name="Sun Q."/>
            <person name="Evtushenko L."/>
        </authorList>
    </citation>
    <scope>NUCLEOTIDE SEQUENCE</scope>
    <source>
        <strain evidence="2">VKM B-1499</strain>
    </source>
</reference>
<evidence type="ECO:0000313" key="3">
    <source>
        <dbReference type="Proteomes" id="UP001143509"/>
    </source>
</evidence>
<organism evidence="2 3">
    <name type="scientific">Brevundimonas intermedia</name>
    <dbReference type="NCBI Taxonomy" id="74315"/>
    <lineage>
        <taxon>Bacteria</taxon>
        <taxon>Pseudomonadati</taxon>
        <taxon>Pseudomonadota</taxon>
        <taxon>Alphaproteobacteria</taxon>
        <taxon>Caulobacterales</taxon>
        <taxon>Caulobacteraceae</taxon>
        <taxon>Brevundimonas</taxon>
    </lineage>
</organism>
<feature type="region of interest" description="Disordered" evidence="1">
    <location>
        <begin position="1"/>
        <end position="33"/>
    </location>
</feature>
<protein>
    <submittedName>
        <fullName evidence="2">Uncharacterized protein</fullName>
    </submittedName>
</protein>
<gene>
    <name evidence="2" type="ORF">GCM10017620_04640</name>
</gene>
<comment type="caution">
    <text evidence="2">The sequence shown here is derived from an EMBL/GenBank/DDBJ whole genome shotgun (WGS) entry which is preliminary data.</text>
</comment>